<dbReference type="Pfam" id="PF05997">
    <property type="entry name" value="Nop52"/>
    <property type="match status" value="1"/>
</dbReference>
<protein>
    <submittedName>
        <fullName evidence="5">Uncharacterized protein</fullName>
    </submittedName>
</protein>
<keyword evidence="6" id="KW-1185">Reference proteome</keyword>
<evidence type="ECO:0000256" key="4">
    <source>
        <dbReference type="SAM" id="MobiDB-lite"/>
    </source>
</evidence>
<evidence type="ECO:0000256" key="2">
    <source>
        <dbReference type="ARBA" id="ARBA00006374"/>
    </source>
</evidence>
<comment type="subcellular location">
    <subcellularLocation>
        <location evidence="1">Nucleus</location>
    </subcellularLocation>
</comment>
<evidence type="ECO:0000256" key="3">
    <source>
        <dbReference type="ARBA" id="ARBA00023242"/>
    </source>
</evidence>
<feature type="compositionally biased region" description="Polar residues" evidence="4">
    <location>
        <begin position="1"/>
        <end position="10"/>
    </location>
</feature>
<feature type="region of interest" description="Disordered" evidence="4">
    <location>
        <begin position="1"/>
        <end position="22"/>
    </location>
</feature>
<name>A0ABR4AEB8_9LECA</name>
<dbReference type="InterPro" id="IPR010301">
    <property type="entry name" value="RRP1"/>
</dbReference>
<dbReference type="Proteomes" id="UP001590950">
    <property type="component" value="Unassembled WGS sequence"/>
</dbReference>
<organism evidence="5 6">
    <name type="scientific">Stereocaulon virgatum</name>
    <dbReference type="NCBI Taxonomy" id="373712"/>
    <lineage>
        <taxon>Eukaryota</taxon>
        <taxon>Fungi</taxon>
        <taxon>Dikarya</taxon>
        <taxon>Ascomycota</taxon>
        <taxon>Pezizomycotina</taxon>
        <taxon>Lecanoromycetes</taxon>
        <taxon>OSLEUM clade</taxon>
        <taxon>Lecanoromycetidae</taxon>
        <taxon>Lecanorales</taxon>
        <taxon>Lecanorineae</taxon>
        <taxon>Stereocaulaceae</taxon>
        <taxon>Stereocaulon</taxon>
    </lineage>
</organism>
<evidence type="ECO:0000313" key="6">
    <source>
        <dbReference type="Proteomes" id="UP001590950"/>
    </source>
</evidence>
<proteinExistence type="inferred from homology"/>
<accession>A0ABR4AEB8</accession>
<comment type="caution">
    <text evidence="5">The sequence shown here is derived from an EMBL/GenBank/DDBJ whole genome shotgun (WGS) entry which is preliminary data.</text>
</comment>
<sequence>MASNGQNTPFVKQLAANDRPTREKALESLRTYLTSGRTFTSTDLLKIWKGLFFCESSTSTQNTPTPPPSPPPPQKKTYKLARTPNSHN</sequence>
<dbReference type="EMBL" id="JBEFKJ010000011">
    <property type="protein sequence ID" value="KAL2043413.1"/>
    <property type="molecule type" value="Genomic_DNA"/>
</dbReference>
<reference evidence="5 6" key="1">
    <citation type="submission" date="2024-09" db="EMBL/GenBank/DDBJ databases">
        <title>Rethinking Asexuality: The Enigmatic Case of Functional Sexual Genes in Lepraria (Stereocaulaceae).</title>
        <authorList>
            <person name="Doellman M."/>
            <person name="Sun Y."/>
            <person name="Barcenas-Pena A."/>
            <person name="Lumbsch H.T."/>
            <person name="Grewe F."/>
        </authorList>
    </citation>
    <scope>NUCLEOTIDE SEQUENCE [LARGE SCALE GENOMIC DNA]</scope>
    <source>
        <strain evidence="5 6">Mercado 3170</strain>
    </source>
</reference>
<feature type="region of interest" description="Disordered" evidence="4">
    <location>
        <begin position="56"/>
        <end position="88"/>
    </location>
</feature>
<gene>
    <name evidence="5" type="ORF">N7G274_003719</name>
</gene>
<evidence type="ECO:0000256" key="1">
    <source>
        <dbReference type="ARBA" id="ARBA00004123"/>
    </source>
</evidence>
<evidence type="ECO:0000313" key="5">
    <source>
        <dbReference type="EMBL" id="KAL2043413.1"/>
    </source>
</evidence>
<feature type="compositionally biased region" description="Pro residues" evidence="4">
    <location>
        <begin position="64"/>
        <end position="74"/>
    </location>
</feature>
<comment type="similarity">
    <text evidence="2">Belongs to the RRP1 family.</text>
</comment>
<keyword evidence="3" id="KW-0539">Nucleus</keyword>